<dbReference type="AlphaFoldDB" id="A0A1T4LDS4"/>
<evidence type="ECO:0000313" key="7">
    <source>
        <dbReference type="EMBL" id="SJZ52813.1"/>
    </source>
</evidence>
<dbReference type="InterPro" id="IPR030390">
    <property type="entry name" value="MeTrfase_TrmA_AS"/>
</dbReference>
<dbReference type="GO" id="GO:0070475">
    <property type="term" value="P:rRNA base methylation"/>
    <property type="evidence" value="ECO:0007669"/>
    <property type="project" value="TreeGrafter"/>
</dbReference>
<accession>A0A1T4LDS4</accession>
<feature type="active site" evidence="5">
    <location>
        <position position="425"/>
    </location>
</feature>
<dbReference type="Pfam" id="PF05958">
    <property type="entry name" value="tRNA_U5-meth_tr"/>
    <property type="match status" value="1"/>
</dbReference>
<evidence type="ECO:0000256" key="2">
    <source>
        <dbReference type="ARBA" id="ARBA00022679"/>
    </source>
</evidence>
<dbReference type="RefSeq" id="WP_078786625.1">
    <property type="nucleotide sequence ID" value="NZ_CAJOJK010000024.1"/>
</dbReference>
<evidence type="ECO:0000313" key="8">
    <source>
        <dbReference type="Proteomes" id="UP000189857"/>
    </source>
</evidence>
<feature type="domain" description="TRAM" evidence="6">
    <location>
        <begin position="1"/>
        <end position="59"/>
    </location>
</feature>
<evidence type="ECO:0000256" key="4">
    <source>
        <dbReference type="PROSITE-ProRule" id="PRU01024"/>
    </source>
</evidence>
<feature type="binding site" evidence="4">
    <location>
        <position position="347"/>
    </location>
    <ligand>
        <name>S-adenosyl-L-methionine</name>
        <dbReference type="ChEBI" id="CHEBI:59789"/>
    </ligand>
</feature>
<dbReference type="Gene3D" id="2.40.50.1070">
    <property type="match status" value="1"/>
</dbReference>
<feature type="active site" description="Nucleophile" evidence="4">
    <location>
        <position position="425"/>
    </location>
</feature>
<name>A0A1T4LDS4_9FIRM</name>
<dbReference type="InterPro" id="IPR002792">
    <property type="entry name" value="TRAM_dom"/>
</dbReference>
<dbReference type="Gene3D" id="3.40.50.150">
    <property type="entry name" value="Vaccinia Virus protein VP39"/>
    <property type="match status" value="1"/>
</dbReference>
<dbReference type="PROSITE" id="PS50926">
    <property type="entry name" value="TRAM"/>
    <property type="match status" value="1"/>
</dbReference>
<feature type="binding site" evidence="4">
    <location>
        <position position="297"/>
    </location>
    <ligand>
        <name>S-adenosyl-L-methionine</name>
        <dbReference type="ChEBI" id="CHEBI:59789"/>
    </ligand>
</feature>
<feature type="binding site" evidence="4">
    <location>
        <position position="398"/>
    </location>
    <ligand>
        <name>S-adenosyl-L-methionine</name>
        <dbReference type="ChEBI" id="CHEBI:59789"/>
    </ligand>
</feature>
<dbReference type="EMBL" id="FUXA01000005">
    <property type="protein sequence ID" value="SJZ52813.1"/>
    <property type="molecule type" value="Genomic_DNA"/>
</dbReference>
<dbReference type="FunFam" id="2.40.50.140:FF:000097">
    <property type="entry name" value="23S rRNA (uracil(1939)-C(5))-methyltransferase RlmD"/>
    <property type="match status" value="1"/>
</dbReference>
<dbReference type="InterPro" id="IPR029063">
    <property type="entry name" value="SAM-dependent_MTases_sf"/>
</dbReference>
<dbReference type="OrthoDB" id="9804590at2"/>
<dbReference type="PANTHER" id="PTHR11061">
    <property type="entry name" value="RNA M5U METHYLTRANSFERASE"/>
    <property type="match status" value="1"/>
</dbReference>
<feature type="binding site" evidence="4">
    <location>
        <position position="326"/>
    </location>
    <ligand>
        <name>S-adenosyl-L-methionine</name>
        <dbReference type="ChEBI" id="CHEBI:59789"/>
    </ligand>
</feature>
<dbReference type="Proteomes" id="UP000189857">
    <property type="component" value="Unassembled WGS sequence"/>
</dbReference>
<dbReference type="Pfam" id="PF01938">
    <property type="entry name" value="TRAM"/>
    <property type="match status" value="1"/>
</dbReference>
<evidence type="ECO:0000256" key="5">
    <source>
        <dbReference type="PROSITE-ProRule" id="PRU10015"/>
    </source>
</evidence>
<keyword evidence="8" id="KW-1185">Reference proteome</keyword>
<evidence type="ECO:0000256" key="1">
    <source>
        <dbReference type="ARBA" id="ARBA00022603"/>
    </source>
</evidence>
<dbReference type="InterPro" id="IPR012340">
    <property type="entry name" value="NA-bd_OB-fold"/>
</dbReference>
<dbReference type="GO" id="GO:0070041">
    <property type="term" value="F:rRNA (uridine-C5-)-methyltransferase activity"/>
    <property type="evidence" value="ECO:0007669"/>
    <property type="project" value="TreeGrafter"/>
</dbReference>
<dbReference type="CDD" id="cd02440">
    <property type="entry name" value="AdoMet_MTases"/>
    <property type="match status" value="1"/>
</dbReference>
<dbReference type="InterPro" id="IPR010280">
    <property type="entry name" value="U5_MeTrfase_fam"/>
</dbReference>
<keyword evidence="3 4" id="KW-0949">S-adenosyl-L-methionine</keyword>
<dbReference type="FunFam" id="3.40.50.150:FF:000009">
    <property type="entry name" value="23S rRNA (Uracil(1939)-C(5))-methyltransferase RlmD"/>
    <property type="match status" value="1"/>
</dbReference>
<dbReference type="PROSITE" id="PS51687">
    <property type="entry name" value="SAM_MT_RNA_M5U"/>
    <property type="match status" value="1"/>
</dbReference>
<dbReference type="Gene3D" id="2.40.50.140">
    <property type="entry name" value="Nucleic acid-binding proteins"/>
    <property type="match status" value="1"/>
</dbReference>
<proteinExistence type="inferred from homology"/>
<reference evidence="7 8" key="1">
    <citation type="submission" date="2017-02" db="EMBL/GenBank/DDBJ databases">
        <authorList>
            <person name="Peterson S.W."/>
        </authorList>
    </citation>
    <scope>NUCLEOTIDE SEQUENCE [LARGE SCALE GENOMIC DNA]</scope>
    <source>
        <strain evidence="7 8">ATCC 17233</strain>
    </source>
</reference>
<dbReference type="NCBIfam" id="TIGR00479">
    <property type="entry name" value="rumA"/>
    <property type="match status" value="1"/>
</dbReference>
<dbReference type="PROSITE" id="PS01230">
    <property type="entry name" value="TRMA_1"/>
    <property type="match status" value="1"/>
</dbReference>
<keyword evidence="1 4" id="KW-0489">Methyltransferase</keyword>
<organism evidence="7 8">
    <name type="scientific">Eubacterium ruminantium</name>
    <dbReference type="NCBI Taxonomy" id="42322"/>
    <lineage>
        <taxon>Bacteria</taxon>
        <taxon>Bacillati</taxon>
        <taxon>Bacillota</taxon>
        <taxon>Clostridia</taxon>
        <taxon>Eubacteriales</taxon>
        <taxon>Eubacteriaceae</taxon>
        <taxon>Eubacterium</taxon>
    </lineage>
</organism>
<dbReference type="PANTHER" id="PTHR11061:SF30">
    <property type="entry name" value="TRNA (URACIL(54)-C(5))-METHYLTRANSFERASE"/>
    <property type="match status" value="1"/>
</dbReference>
<dbReference type="SUPFAM" id="SSF53335">
    <property type="entry name" value="S-adenosyl-L-methionine-dependent methyltransferases"/>
    <property type="match status" value="1"/>
</dbReference>
<comment type="similarity">
    <text evidence="4">Belongs to the class I-like SAM-binding methyltransferase superfamily. RNA M5U methyltransferase family.</text>
</comment>
<sequence>MVNKNEVYEITIEDIGTEGQGIGHVDGEAVFVKDTLPGDTASIKIIKAKKNLAYGRLMEIIKPSGYRTTPLCDVARSCGGCTLQHMDYDAQLKYKWDKVKNLLQRIGGISEPEKLMESAEDKKAYGLVEPFHYRNKMQFPVGYDKEGKAVLGFYAGRTHSIIPLSDCVIGHPVNKFIIKAVKEFIDRYKISIYDEEKHKGLIRHVLTRVGFHTNELMVCMVINGNDIPHYEKLHEMISSEVAKFGGEILFKSFMININKDKTNRILGFDSKVLIGDPFISDYIGDVKFNISPQSFFQVNPEMTEKLYSKALEYAALSGGEKVWDMYCGIGTISLFLAEKAGNVYGVEIVPQAIDDAKNNAKLNDIKNVEFHVGKAEEVVPGLYEKDRERYTADVVVVDPPRKGCDEKLLETLVSMAPARLVYVSCDPATLARDIKYLTDHNFELKKVAVFDQFSHGIHVETVVQLINKNAKAKHHVRISMDAEDYYSIKDSEKKEEER</sequence>
<evidence type="ECO:0000259" key="6">
    <source>
        <dbReference type="PROSITE" id="PS50926"/>
    </source>
</evidence>
<keyword evidence="2 4" id="KW-0808">Transferase</keyword>
<protein>
    <submittedName>
        <fullName evidence="7">23S rRNA (Uracil1939-C5)-methyltransferase</fullName>
    </submittedName>
</protein>
<dbReference type="SUPFAM" id="SSF50249">
    <property type="entry name" value="Nucleic acid-binding proteins"/>
    <property type="match status" value="1"/>
</dbReference>
<gene>
    <name evidence="7" type="ORF">SAMN02745110_00807</name>
</gene>
<evidence type="ECO:0000256" key="3">
    <source>
        <dbReference type="ARBA" id="ARBA00022691"/>
    </source>
</evidence>
<dbReference type="FunFam" id="2.40.50.1070:FF:000003">
    <property type="entry name" value="23S rRNA (Uracil-5-)-methyltransferase RumA"/>
    <property type="match status" value="1"/>
</dbReference>